<dbReference type="InterPro" id="IPR034660">
    <property type="entry name" value="DinB/YfiT-like"/>
</dbReference>
<dbReference type="STRING" id="303698.A0A1V6SLK8"/>
<keyword evidence="1" id="KW-1133">Transmembrane helix</keyword>
<dbReference type="EMBL" id="MLKD01000031">
    <property type="protein sequence ID" value="OQE14955.1"/>
    <property type="molecule type" value="Genomic_DNA"/>
</dbReference>
<dbReference type="OrthoDB" id="3724345at2759"/>
<keyword evidence="1" id="KW-0472">Membrane</keyword>
<sequence>MPGTELYDISIPAFKNGMISLKNILSKAVEHYGPADAAQIPTATLIEDLRPLAGHVHLCSNIAKKSLTRAANIPTEVWTDDEDTTEKLIQRCQRTIDLLDTIAPDQMNGLEENRMDFQLGPYKLSMTSREYILSYGIPFFFFHLELVYSILRMKGVPLGFADFLMPHISPFVVQQ</sequence>
<dbReference type="PANTHER" id="PTHR36922">
    <property type="entry name" value="BLL2446 PROTEIN"/>
    <property type="match status" value="1"/>
</dbReference>
<dbReference type="PANTHER" id="PTHR36922:SF1">
    <property type="entry name" value="DUF1993 DOMAIN-CONTAINING PROTEIN"/>
    <property type="match status" value="1"/>
</dbReference>
<dbReference type="Proteomes" id="UP000191285">
    <property type="component" value="Unassembled WGS sequence"/>
</dbReference>
<evidence type="ECO:0000256" key="1">
    <source>
        <dbReference type="SAM" id="Phobius"/>
    </source>
</evidence>
<dbReference type="Pfam" id="PF09351">
    <property type="entry name" value="DUF1993"/>
    <property type="match status" value="1"/>
</dbReference>
<organism evidence="2 3">
    <name type="scientific">Penicillium steckii</name>
    <dbReference type="NCBI Taxonomy" id="303698"/>
    <lineage>
        <taxon>Eukaryota</taxon>
        <taxon>Fungi</taxon>
        <taxon>Dikarya</taxon>
        <taxon>Ascomycota</taxon>
        <taxon>Pezizomycotina</taxon>
        <taxon>Eurotiomycetes</taxon>
        <taxon>Eurotiomycetidae</taxon>
        <taxon>Eurotiales</taxon>
        <taxon>Aspergillaceae</taxon>
        <taxon>Penicillium</taxon>
    </lineage>
</organism>
<gene>
    <name evidence="2" type="ORF">PENSTE_c031G07436</name>
</gene>
<keyword evidence="1" id="KW-0812">Transmembrane</keyword>
<dbReference type="InterPro" id="IPR018531">
    <property type="entry name" value="DUF1993"/>
</dbReference>
<comment type="caution">
    <text evidence="2">The sequence shown here is derived from an EMBL/GenBank/DDBJ whole genome shotgun (WGS) entry which is preliminary data.</text>
</comment>
<dbReference type="AlphaFoldDB" id="A0A1V6SLK8"/>
<keyword evidence="3" id="KW-1185">Reference proteome</keyword>
<evidence type="ECO:0008006" key="4">
    <source>
        <dbReference type="Google" id="ProtNLM"/>
    </source>
</evidence>
<protein>
    <recommendedName>
        <fullName evidence="4">DUF1993 domain-containing protein</fullName>
    </recommendedName>
</protein>
<evidence type="ECO:0000313" key="3">
    <source>
        <dbReference type="Proteomes" id="UP000191285"/>
    </source>
</evidence>
<evidence type="ECO:0000313" key="2">
    <source>
        <dbReference type="EMBL" id="OQE14955.1"/>
    </source>
</evidence>
<feature type="transmembrane region" description="Helical" evidence="1">
    <location>
        <begin position="132"/>
        <end position="151"/>
    </location>
</feature>
<dbReference type="SUPFAM" id="SSF109854">
    <property type="entry name" value="DinB/YfiT-like putative metalloenzymes"/>
    <property type="match status" value="1"/>
</dbReference>
<reference evidence="3" key="1">
    <citation type="journal article" date="2017" name="Nat. Microbiol.">
        <title>Global analysis of biosynthetic gene clusters reveals vast potential of secondary metabolite production in Penicillium species.</title>
        <authorList>
            <person name="Nielsen J.C."/>
            <person name="Grijseels S."/>
            <person name="Prigent S."/>
            <person name="Ji B."/>
            <person name="Dainat J."/>
            <person name="Nielsen K.F."/>
            <person name="Frisvad J.C."/>
            <person name="Workman M."/>
            <person name="Nielsen J."/>
        </authorList>
    </citation>
    <scope>NUCLEOTIDE SEQUENCE [LARGE SCALE GENOMIC DNA]</scope>
    <source>
        <strain evidence="3">IBT 24891</strain>
    </source>
</reference>
<name>A0A1V6SLK8_9EURO</name>
<dbReference type="Gene3D" id="1.20.120.450">
    <property type="entry name" value="dinb family like domain"/>
    <property type="match status" value="1"/>
</dbReference>
<proteinExistence type="predicted"/>
<accession>A0A1V6SLK8</accession>